<proteinExistence type="predicted"/>
<protein>
    <submittedName>
        <fullName evidence="1">Uncharacterized protein</fullName>
    </submittedName>
</protein>
<dbReference type="EMBL" id="KY684087">
    <property type="protein sequence ID" value="ARF09788.1"/>
    <property type="molecule type" value="Genomic_DNA"/>
</dbReference>
<organism evidence="1">
    <name type="scientific">Indivirus ILV1</name>
    <dbReference type="NCBI Taxonomy" id="1977633"/>
    <lineage>
        <taxon>Viruses</taxon>
        <taxon>Varidnaviria</taxon>
        <taxon>Bamfordvirae</taxon>
        <taxon>Nucleocytoviricota</taxon>
        <taxon>Megaviricetes</taxon>
        <taxon>Imitervirales</taxon>
        <taxon>Mimiviridae</taxon>
        <taxon>Klosneuvirinae</taxon>
        <taxon>Indivirus</taxon>
    </lineage>
</organism>
<gene>
    <name evidence="1" type="ORF">Indivirus_3_37</name>
</gene>
<name>A0A1V0SDQ9_9VIRU</name>
<reference evidence="1" key="1">
    <citation type="journal article" date="2017" name="Science">
        <title>Giant viruses with an expanded complement of translation system components.</title>
        <authorList>
            <person name="Schulz F."/>
            <person name="Yutin N."/>
            <person name="Ivanova N.N."/>
            <person name="Ortega D.R."/>
            <person name="Lee T.K."/>
            <person name="Vierheilig J."/>
            <person name="Daims H."/>
            <person name="Horn M."/>
            <person name="Wagner M."/>
            <person name="Jensen G.J."/>
            <person name="Kyrpides N.C."/>
            <person name="Koonin E.V."/>
            <person name="Woyke T."/>
        </authorList>
    </citation>
    <scope>NUCLEOTIDE SEQUENCE</scope>
    <source>
        <strain evidence="1">ILV1</strain>
    </source>
</reference>
<sequence length="202" mass="21694">MSLILAKRALCSDPSDYESLLPSITIIKNLLDCDSAGNTEEGVAPQLISKLFCDPDGAWANVSGNTGIQFESCFNETTVYYNKKSCNGDVPLGNVVWEPEISSSLAACVDKAFTVLGGATGTVQPTAGNYTGAENDPAAYKTFKAVADLFAAYLSTVSNAPNNYPLEDVIKVLDCLCELVEQKISINRVLRKTAFTIDHCDF</sequence>
<accession>A0A1V0SDQ9</accession>
<evidence type="ECO:0000313" key="1">
    <source>
        <dbReference type="EMBL" id="ARF09788.1"/>
    </source>
</evidence>